<sequence>MSNVRSATSNLKLSYTNYHVAGANAGEIMQNKRPEKAISRRRGMKNAGYLATTPPHRQLSQERVNKCSINGSPPAQKCECDEKLNRRMSACGSHGNDAVVLDMF</sequence>
<dbReference type="EMBL" id="ABDF02000003">
    <property type="protein sequence ID" value="EHK25482.1"/>
    <property type="molecule type" value="Genomic_DNA"/>
</dbReference>
<evidence type="ECO:0000313" key="2">
    <source>
        <dbReference type="Proteomes" id="UP000007115"/>
    </source>
</evidence>
<proteinExistence type="predicted"/>
<comment type="caution">
    <text evidence="1">The sequence shown here is derived from an EMBL/GenBank/DDBJ whole genome shotgun (WGS) entry which is preliminary data.</text>
</comment>
<reference evidence="1 2" key="1">
    <citation type="journal article" date="2011" name="Genome Biol.">
        <title>Comparative genome sequence analysis underscores mycoparasitism as the ancestral life style of Trichoderma.</title>
        <authorList>
            <person name="Kubicek C.P."/>
            <person name="Herrera-Estrella A."/>
            <person name="Seidl-Seiboth V."/>
            <person name="Martinez D.A."/>
            <person name="Druzhinina I.S."/>
            <person name="Thon M."/>
            <person name="Zeilinger S."/>
            <person name="Casas-Flores S."/>
            <person name="Horwitz B.A."/>
            <person name="Mukherjee P.K."/>
            <person name="Mukherjee M."/>
            <person name="Kredics L."/>
            <person name="Alcaraz L.D."/>
            <person name="Aerts A."/>
            <person name="Antal Z."/>
            <person name="Atanasova L."/>
            <person name="Cervantes-Badillo M.G."/>
            <person name="Challacombe J."/>
            <person name="Chertkov O."/>
            <person name="McCluskey K."/>
            <person name="Coulpier F."/>
            <person name="Deshpande N."/>
            <person name="von Doehren H."/>
            <person name="Ebbole D.J."/>
            <person name="Esquivel-Naranjo E.U."/>
            <person name="Fekete E."/>
            <person name="Flipphi M."/>
            <person name="Glaser F."/>
            <person name="Gomez-Rodriguez E.Y."/>
            <person name="Gruber S."/>
            <person name="Han C."/>
            <person name="Henrissat B."/>
            <person name="Hermosa R."/>
            <person name="Hernandez-Onate M."/>
            <person name="Karaffa L."/>
            <person name="Kosti I."/>
            <person name="Le Crom S."/>
            <person name="Lindquist E."/>
            <person name="Lucas S."/>
            <person name="Luebeck M."/>
            <person name="Luebeck P.S."/>
            <person name="Margeot A."/>
            <person name="Metz B."/>
            <person name="Misra M."/>
            <person name="Nevalainen H."/>
            <person name="Omann M."/>
            <person name="Packer N."/>
            <person name="Perrone G."/>
            <person name="Uresti-Rivera E.E."/>
            <person name="Salamov A."/>
            <person name="Schmoll M."/>
            <person name="Seiboth B."/>
            <person name="Shapiro H."/>
            <person name="Sukno S."/>
            <person name="Tamayo-Ramos J.A."/>
            <person name="Tisch D."/>
            <person name="Wiest A."/>
            <person name="Wilkinson H.H."/>
            <person name="Zhang M."/>
            <person name="Coutinho P.M."/>
            <person name="Kenerley C.M."/>
            <person name="Monte E."/>
            <person name="Baker S.E."/>
            <person name="Grigoriev I.V."/>
        </authorList>
    </citation>
    <scope>NUCLEOTIDE SEQUENCE [LARGE SCALE GENOMIC DNA]</scope>
    <source>
        <strain evidence="2">Gv29-8 / FGSC 10586</strain>
    </source>
</reference>
<name>G9MJ17_HYPVG</name>
<evidence type="ECO:0000313" key="1">
    <source>
        <dbReference type="EMBL" id="EHK25482.1"/>
    </source>
</evidence>
<organism evidence="1 2">
    <name type="scientific">Hypocrea virens (strain Gv29-8 / FGSC 10586)</name>
    <name type="common">Gliocladium virens</name>
    <name type="synonym">Trichoderma virens</name>
    <dbReference type="NCBI Taxonomy" id="413071"/>
    <lineage>
        <taxon>Eukaryota</taxon>
        <taxon>Fungi</taxon>
        <taxon>Dikarya</taxon>
        <taxon>Ascomycota</taxon>
        <taxon>Pezizomycotina</taxon>
        <taxon>Sordariomycetes</taxon>
        <taxon>Hypocreomycetidae</taxon>
        <taxon>Hypocreales</taxon>
        <taxon>Hypocreaceae</taxon>
        <taxon>Trichoderma</taxon>
    </lineage>
</organism>
<accession>G9MJ17</accession>
<dbReference type="HOGENOM" id="CLU_2250518_0_0_1"/>
<keyword evidence="2" id="KW-1185">Reference proteome</keyword>
<protein>
    <submittedName>
        <fullName evidence="1">Uncharacterized protein</fullName>
    </submittedName>
</protein>
<dbReference type="GeneID" id="25796312"/>
<dbReference type="Proteomes" id="UP000007115">
    <property type="component" value="Unassembled WGS sequence"/>
</dbReference>
<gene>
    <name evidence="1" type="ORF">TRIVIDRAFT_62161</name>
</gene>
<dbReference type="InParanoid" id="G9MJ17"/>
<dbReference type="AlphaFoldDB" id="G9MJ17"/>
<dbReference type="VEuPathDB" id="FungiDB:TRIVIDRAFT_62161"/>
<dbReference type="RefSeq" id="XP_013959688.1">
    <property type="nucleotide sequence ID" value="XM_014104213.1"/>
</dbReference>